<dbReference type="GO" id="GO:0016625">
    <property type="term" value="F:oxidoreductase activity, acting on the aldehyde or oxo group of donors, iron-sulfur protein as acceptor"/>
    <property type="evidence" value="ECO:0007669"/>
    <property type="project" value="InterPro"/>
</dbReference>
<dbReference type="GO" id="GO:0051536">
    <property type="term" value="F:iron-sulfur cluster binding"/>
    <property type="evidence" value="ECO:0007669"/>
    <property type="project" value="InterPro"/>
</dbReference>
<dbReference type="PANTHER" id="PTHR30038:SF0">
    <property type="entry name" value="TUNGSTEN-CONTAINING ALDEHYDE FERREDOXIN OXIDOREDUCTASE"/>
    <property type="match status" value="1"/>
</dbReference>
<dbReference type="PANTHER" id="PTHR30038">
    <property type="entry name" value="ALDEHYDE FERREDOXIN OXIDOREDUCTASE"/>
    <property type="match status" value="1"/>
</dbReference>
<feature type="non-terminal residue" evidence="2">
    <location>
        <position position="170"/>
    </location>
</feature>
<accession>X0XA42</accession>
<organism evidence="2">
    <name type="scientific">marine sediment metagenome</name>
    <dbReference type="NCBI Taxonomy" id="412755"/>
    <lineage>
        <taxon>unclassified sequences</taxon>
        <taxon>metagenomes</taxon>
        <taxon>ecological metagenomes</taxon>
    </lineage>
</organism>
<evidence type="ECO:0000259" key="1">
    <source>
        <dbReference type="SMART" id="SM00790"/>
    </source>
</evidence>
<dbReference type="InterPro" id="IPR036503">
    <property type="entry name" value="Ald_Fedxn_OxRdtase_N_sf"/>
</dbReference>
<dbReference type="EMBL" id="BARS01040851">
    <property type="protein sequence ID" value="GAG40049.1"/>
    <property type="molecule type" value="Genomic_DNA"/>
</dbReference>
<comment type="caution">
    <text evidence="2">The sequence shown here is derived from an EMBL/GenBank/DDBJ whole genome shotgun (WGS) entry which is preliminary data.</text>
</comment>
<dbReference type="AlphaFoldDB" id="X0XA42"/>
<dbReference type="Gene3D" id="3.60.9.10">
    <property type="entry name" value="Aldehyde ferredoxin oxidoreductase, N-terminal domain"/>
    <property type="match status" value="1"/>
</dbReference>
<gene>
    <name evidence="2" type="ORF">S01H1_62218</name>
</gene>
<protein>
    <recommendedName>
        <fullName evidence="1">Aldehyde ferredoxin oxidoreductase N-terminal domain-containing protein</fullName>
    </recommendedName>
</protein>
<feature type="domain" description="Aldehyde ferredoxin oxidoreductase N-terminal" evidence="1">
    <location>
        <begin position="5"/>
        <end position="170"/>
    </location>
</feature>
<proteinExistence type="predicted"/>
<dbReference type="Pfam" id="PF02730">
    <property type="entry name" value="AFOR_N"/>
    <property type="match status" value="1"/>
</dbReference>
<reference evidence="2" key="1">
    <citation type="journal article" date="2014" name="Front. Microbiol.">
        <title>High frequency of phylogenetically diverse reductive dehalogenase-homologous genes in deep subseafloor sedimentary metagenomes.</title>
        <authorList>
            <person name="Kawai M."/>
            <person name="Futagami T."/>
            <person name="Toyoda A."/>
            <person name="Takaki Y."/>
            <person name="Nishi S."/>
            <person name="Hori S."/>
            <person name="Arai W."/>
            <person name="Tsubouchi T."/>
            <person name="Morono Y."/>
            <person name="Uchiyama I."/>
            <person name="Ito T."/>
            <person name="Fujiyama A."/>
            <person name="Inagaki F."/>
            <person name="Takami H."/>
        </authorList>
    </citation>
    <scope>NUCLEOTIDE SEQUENCE</scope>
    <source>
        <strain evidence="2">Expedition CK06-06</strain>
    </source>
</reference>
<sequence length="170" mass="18158">MPHGYNGKILHVDLTGGKFRVEEPGEAFYRKYLGGSALAMYYLLKELPSGVDPLSPENMLVLALSVLTGAAISGQSRMTAAAKSPLTGAIGDSQGGGFFPAELKFAGFDAIVVKGKSEKPVYLWIQEGKYELRDASHLWGLITGEAEATIKEELGDEKVEVLQIGPAGEN</sequence>
<dbReference type="SMART" id="SM00790">
    <property type="entry name" value="AFOR_N"/>
    <property type="match status" value="1"/>
</dbReference>
<dbReference type="InterPro" id="IPR051919">
    <property type="entry name" value="W-dependent_AOR"/>
</dbReference>
<name>X0XA42_9ZZZZ</name>
<dbReference type="SUPFAM" id="SSF56228">
    <property type="entry name" value="Aldehyde ferredoxin oxidoreductase, N-terminal domain"/>
    <property type="match status" value="1"/>
</dbReference>
<evidence type="ECO:0000313" key="2">
    <source>
        <dbReference type="EMBL" id="GAG40049.1"/>
    </source>
</evidence>
<dbReference type="InterPro" id="IPR013983">
    <property type="entry name" value="Ald_Fedxn_OxRdtase_N"/>
</dbReference>